<dbReference type="AlphaFoldDB" id="A0A1D2J2S7"/>
<feature type="compositionally biased region" description="Basic and acidic residues" evidence="1">
    <location>
        <begin position="18"/>
        <end position="32"/>
    </location>
</feature>
<proteinExistence type="predicted"/>
<comment type="caution">
    <text evidence="2">The sequence shown here is derived from an EMBL/GenBank/DDBJ whole genome shotgun (WGS) entry which is preliminary data.</text>
</comment>
<gene>
    <name evidence="2" type="ORF">ACO22_08102</name>
</gene>
<name>A0A1D2J2S7_PARBR</name>
<reference evidence="2 3" key="1">
    <citation type="submission" date="2016-06" db="EMBL/GenBank/DDBJ databases">
        <authorList>
            <person name="Kjaerup R.B."/>
            <person name="Dalgaard T.S."/>
            <person name="Juul-Madsen H.R."/>
        </authorList>
    </citation>
    <scope>NUCLEOTIDE SEQUENCE [LARGE SCALE GENOMIC DNA]</scope>
    <source>
        <strain evidence="2 3">Pb300</strain>
    </source>
</reference>
<evidence type="ECO:0000313" key="2">
    <source>
        <dbReference type="EMBL" id="ODH12602.1"/>
    </source>
</evidence>
<dbReference type="Proteomes" id="UP000242814">
    <property type="component" value="Unassembled WGS sequence"/>
</dbReference>
<protein>
    <submittedName>
        <fullName evidence="2">Uncharacterized protein</fullName>
    </submittedName>
</protein>
<organism evidence="2 3">
    <name type="scientific">Paracoccidioides brasiliensis</name>
    <dbReference type="NCBI Taxonomy" id="121759"/>
    <lineage>
        <taxon>Eukaryota</taxon>
        <taxon>Fungi</taxon>
        <taxon>Dikarya</taxon>
        <taxon>Ascomycota</taxon>
        <taxon>Pezizomycotina</taxon>
        <taxon>Eurotiomycetes</taxon>
        <taxon>Eurotiomycetidae</taxon>
        <taxon>Onygenales</taxon>
        <taxon>Ajellomycetaceae</taxon>
        <taxon>Paracoccidioides</taxon>
    </lineage>
</organism>
<sequence>MGDWETGRLGDWAGLAAGEREQVESEGREPEEHWVIGPVALPLASKTSPLQPQQQQQQQQQQQLMERDVRLRGPRDGHQDPSRALIPEVANNNRSHVARSAAHALDAVGRMIASYPPPFRVLAVGLVEQSAGHRDR</sequence>
<feature type="region of interest" description="Disordered" evidence="1">
    <location>
        <begin position="1"/>
        <end position="32"/>
    </location>
</feature>
<feature type="compositionally biased region" description="Basic and acidic residues" evidence="1">
    <location>
        <begin position="65"/>
        <end position="81"/>
    </location>
</feature>
<evidence type="ECO:0000256" key="1">
    <source>
        <dbReference type="SAM" id="MobiDB-lite"/>
    </source>
</evidence>
<feature type="compositionally biased region" description="Low complexity" evidence="1">
    <location>
        <begin position="49"/>
        <end position="64"/>
    </location>
</feature>
<accession>A0A1D2J2S7</accession>
<dbReference type="EMBL" id="LZYO01000950">
    <property type="protein sequence ID" value="ODH12602.1"/>
    <property type="molecule type" value="Genomic_DNA"/>
</dbReference>
<evidence type="ECO:0000313" key="3">
    <source>
        <dbReference type="Proteomes" id="UP000242814"/>
    </source>
</evidence>
<feature type="region of interest" description="Disordered" evidence="1">
    <location>
        <begin position="45"/>
        <end position="83"/>
    </location>
</feature>
<dbReference type="VEuPathDB" id="FungiDB:PABG_12313"/>